<dbReference type="GO" id="GO:0005886">
    <property type="term" value="C:plasma membrane"/>
    <property type="evidence" value="ECO:0007669"/>
    <property type="project" value="UniProtKB-SubCell"/>
</dbReference>
<accession>A0A6A6NJU1</accession>
<feature type="compositionally biased region" description="Polar residues" evidence="18">
    <location>
        <begin position="190"/>
        <end position="200"/>
    </location>
</feature>
<dbReference type="Proteomes" id="UP000467840">
    <property type="component" value="Chromosome 5"/>
</dbReference>
<protein>
    <recommendedName>
        <fullName evidence="2">non-specific serine/threonine protein kinase</fullName>
        <ecNumber evidence="2">2.7.11.1</ecNumber>
    </recommendedName>
</protein>
<dbReference type="GO" id="GO:0004674">
    <property type="term" value="F:protein serine/threonine kinase activity"/>
    <property type="evidence" value="ECO:0007669"/>
    <property type="project" value="UniProtKB-KW"/>
</dbReference>
<comment type="catalytic activity">
    <reaction evidence="17">
        <text>L-seryl-[protein] + ATP = O-phospho-L-seryl-[protein] + ADP + H(+)</text>
        <dbReference type="Rhea" id="RHEA:17989"/>
        <dbReference type="Rhea" id="RHEA-COMP:9863"/>
        <dbReference type="Rhea" id="RHEA-COMP:11604"/>
        <dbReference type="ChEBI" id="CHEBI:15378"/>
        <dbReference type="ChEBI" id="CHEBI:29999"/>
        <dbReference type="ChEBI" id="CHEBI:30616"/>
        <dbReference type="ChEBI" id="CHEBI:83421"/>
        <dbReference type="ChEBI" id="CHEBI:456216"/>
        <dbReference type="EC" id="2.7.11.1"/>
    </reaction>
</comment>
<dbReference type="EC" id="2.7.11.1" evidence="2"/>
<evidence type="ECO:0000259" key="20">
    <source>
        <dbReference type="PROSITE" id="PS50011"/>
    </source>
</evidence>
<dbReference type="InterPro" id="IPR000719">
    <property type="entry name" value="Prot_kinase_dom"/>
</dbReference>
<dbReference type="InterPro" id="IPR050647">
    <property type="entry name" value="Plant_LRR-RLKs"/>
</dbReference>
<evidence type="ECO:0000256" key="11">
    <source>
        <dbReference type="ARBA" id="ARBA00022777"/>
    </source>
</evidence>
<keyword evidence="14 19" id="KW-0472">Membrane</keyword>
<dbReference type="Gene3D" id="1.10.510.10">
    <property type="entry name" value="Transferase(Phosphotransferase) domain 1"/>
    <property type="match status" value="1"/>
</dbReference>
<keyword evidence="15" id="KW-0325">Glycoprotein</keyword>
<feature type="region of interest" description="Disordered" evidence="18">
    <location>
        <begin position="175"/>
        <end position="203"/>
    </location>
</feature>
<evidence type="ECO:0000313" key="22">
    <source>
        <dbReference type="Proteomes" id="UP000467840"/>
    </source>
</evidence>
<dbReference type="InterPro" id="IPR032675">
    <property type="entry name" value="LRR_dom_sf"/>
</dbReference>
<evidence type="ECO:0000256" key="9">
    <source>
        <dbReference type="ARBA" id="ARBA00022737"/>
    </source>
</evidence>
<dbReference type="Gene3D" id="3.80.10.10">
    <property type="entry name" value="Ribonuclease Inhibitor"/>
    <property type="match status" value="1"/>
</dbReference>
<evidence type="ECO:0000256" key="8">
    <source>
        <dbReference type="ARBA" id="ARBA00022729"/>
    </source>
</evidence>
<keyword evidence="4" id="KW-0723">Serine/threonine-protein kinase</keyword>
<proteinExistence type="predicted"/>
<dbReference type="AlphaFoldDB" id="A0A6A6NJU1"/>
<keyword evidence="9" id="KW-0677">Repeat</keyword>
<evidence type="ECO:0000256" key="4">
    <source>
        <dbReference type="ARBA" id="ARBA00022527"/>
    </source>
</evidence>
<dbReference type="Pfam" id="PF00069">
    <property type="entry name" value="Pkinase"/>
    <property type="match status" value="1"/>
</dbReference>
<dbReference type="SUPFAM" id="SSF56112">
    <property type="entry name" value="Protein kinase-like (PK-like)"/>
    <property type="match status" value="1"/>
</dbReference>
<keyword evidence="13 19" id="KW-1133">Transmembrane helix</keyword>
<evidence type="ECO:0000256" key="2">
    <source>
        <dbReference type="ARBA" id="ARBA00012513"/>
    </source>
</evidence>
<keyword evidence="3" id="KW-1003">Cell membrane</keyword>
<dbReference type="GO" id="GO:0005524">
    <property type="term" value="F:ATP binding"/>
    <property type="evidence" value="ECO:0007669"/>
    <property type="project" value="UniProtKB-KW"/>
</dbReference>
<keyword evidence="5" id="KW-0433">Leucine-rich repeat</keyword>
<keyword evidence="12" id="KW-0067">ATP-binding</keyword>
<comment type="caution">
    <text evidence="21">The sequence shown here is derived from an EMBL/GenBank/DDBJ whole genome shotgun (WGS) entry which is preliminary data.</text>
</comment>
<keyword evidence="6" id="KW-0808">Transferase</keyword>
<organism evidence="21 22">
    <name type="scientific">Hevea brasiliensis</name>
    <name type="common">Para rubber tree</name>
    <name type="synonym">Siphonia brasiliensis</name>
    <dbReference type="NCBI Taxonomy" id="3981"/>
    <lineage>
        <taxon>Eukaryota</taxon>
        <taxon>Viridiplantae</taxon>
        <taxon>Streptophyta</taxon>
        <taxon>Embryophyta</taxon>
        <taxon>Tracheophyta</taxon>
        <taxon>Spermatophyta</taxon>
        <taxon>Magnoliopsida</taxon>
        <taxon>eudicotyledons</taxon>
        <taxon>Gunneridae</taxon>
        <taxon>Pentapetalae</taxon>
        <taxon>rosids</taxon>
        <taxon>fabids</taxon>
        <taxon>Malpighiales</taxon>
        <taxon>Euphorbiaceae</taxon>
        <taxon>Crotonoideae</taxon>
        <taxon>Micrandreae</taxon>
        <taxon>Hevea</taxon>
    </lineage>
</organism>
<dbReference type="PROSITE" id="PS50011">
    <property type="entry name" value="PROTEIN_KINASE_DOM"/>
    <property type="match status" value="1"/>
</dbReference>
<evidence type="ECO:0000256" key="3">
    <source>
        <dbReference type="ARBA" id="ARBA00022475"/>
    </source>
</evidence>
<reference evidence="21 22" key="1">
    <citation type="journal article" date="2020" name="Mol. Plant">
        <title>The Chromosome-Based Rubber Tree Genome Provides New Insights into Spurge Genome Evolution and Rubber Biosynthesis.</title>
        <authorList>
            <person name="Liu J."/>
            <person name="Shi C."/>
            <person name="Shi C.C."/>
            <person name="Li W."/>
            <person name="Zhang Q.J."/>
            <person name="Zhang Y."/>
            <person name="Li K."/>
            <person name="Lu H.F."/>
            <person name="Shi C."/>
            <person name="Zhu S.T."/>
            <person name="Xiao Z.Y."/>
            <person name="Nan H."/>
            <person name="Yue Y."/>
            <person name="Zhu X.G."/>
            <person name="Wu Y."/>
            <person name="Hong X.N."/>
            <person name="Fan G.Y."/>
            <person name="Tong Y."/>
            <person name="Zhang D."/>
            <person name="Mao C.L."/>
            <person name="Liu Y.L."/>
            <person name="Hao S.J."/>
            <person name="Liu W.Q."/>
            <person name="Lv M.Q."/>
            <person name="Zhang H.B."/>
            <person name="Liu Y."/>
            <person name="Hu-Tang G.R."/>
            <person name="Wang J.P."/>
            <person name="Wang J.H."/>
            <person name="Sun Y.H."/>
            <person name="Ni S.B."/>
            <person name="Chen W.B."/>
            <person name="Zhang X.C."/>
            <person name="Jiao Y.N."/>
            <person name="Eichler E.E."/>
            <person name="Li G.H."/>
            <person name="Liu X."/>
            <person name="Gao L.Z."/>
        </authorList>
    </citation>
    <scope>NUCLEOTIDE SEQUENCE [LARGE SCALE GENOMIC DNA]</scope>
    <source>
        <strain evidence="22">cv. GT1</strain>
        <tissue evidence="21">Leaf</tissue>
    </source>
</reference>
<dbReference type="SMART" id="SM00220">
    <property type="entry name" value="S_TKc"/>
    <property type="match status" value="1"/>
</dbReference>
<evidence type="ECO:0000256" key="7">
    <source>
        <dbReference type="ARBA" id="ARBA00022692"/>
    </source>
</evidence>
<evidence type="ECO:0000256" key="14">
    <source>
        <dbReference type="ARBA" id="ARBA00023136"/>
    </source>
</evidence>
<dbReference type="FunFam" id="3.30.200.20:FF:000260">
    <property type="entry name" value="LRR receptor-like serine/threonine-protein kinase RPK2"/>
    <property type="match status" value="1"/>
</dbReference>
<comment type="subcellular location">
    <subcellularLocation>
        <location evidence="1">Cell membrane</location>
        <topology evidence="1">Single-pass type I membrane protein</topology>
    </subcellularLocation>
</comment>
<dbReference type="FunFam" id="3.80.10.10:FF:000041">
    <property type="entry name" value="LRR receptor-like serine/threonine-protein kinase ERECTA"/>
    <property type="match status" value="1"/>
</dbReference>
<dbReference type="GO" id="GO:0006950">
    <property type="term" value="P:response to stress"/>
    <property type="evidence" value="ECO:0007669"/>
    <property type="project" value="UniProtKB-ARBA"/>
</dbReference>
<keyword evidence="8" id="KW-0732">Signal</keyword>
<keyword evidence="10" id="KW-0547">Nucleotide-binding</keyword>
<evidence type="ECO:0000256" key="5">
    <source>
        <dbReference type="ARBA" id="ARBA00022614"/>
    </source>
</evidence>
<keyword evidence="11" id="KW-0418">Kinase</keyword>
<keyword evidence="22" id="KW-1185">Reference proteome</keyword>
<evidence type="ECO:0000256" key="16">
    <source>
        <dbReference type="ARBA" id="ARBA00047899"/>
    </source>
</evidence>
<sequence length="453" mass="49519">MWLHIILKIQNGPCNPSAILSCQFGNDSQLWWKNFTGQICWLQVAAERLGEQTDYAFLASGNKLTESCPESLFGKCGKLHGVIINVSKNQISCPIPLNIGSICRSLRFLDASENQILGSIPQSFGDLKFLVALNLSGNKLQGQIPASLYQLKCLKHISLAGQIPSGFNNVRSLSSNDPADPLRMTKSNRDQQSNATSQSEAKTESKGFQPIEISCIASASAVVSVLIVLVILLFYARKWVPDVRVQVSKRKEITVFVNIGVPLLYENMVESTGNFNASNCIGNGGFGATYKAEISPGTLVAINKLAIGRFQGVQQFHAEIKALGRAQHPNLVTLIGYLASETEMFLIYNYLPGGNLEDFIKERSHRVVSWMVLHKIALDIASALAYLYHQCAPHVLHRDVKSGNVLLDNDLNAYLPDFGLSRLLGTSETHVTIGVAGTFGYVAPEYAMTSLVS</sequence>
<dbReference type="InterPro" id="IPR008271">
    <property type="entry name" value="Ser/Thr_kinase_AS"/>
</dbReference>
<name>A0A6A6NJU1_HEVBR</name>
<dbReference type="Gene3D" id="3.30.200.20">
    <property type="entry name" value="Phosphorylase Kinase, domain 1"/>
    <property type="match status" value="1"/>
</dbReference>
<feature type="domain" description="Protein kinase" evidence="20">
    <location>
        <begin position="275"/>
        <end position="453"/>
    </location>
</feature>
<dbReference type="PANTHER" id="PTHR48056">
    <property type="entry name" value="LRR RECEPTOR-LIKE SERINE/THREONINE-PROTEIN KINASE-RELATED"/>
    <property type="match status" value="1"/>
</dbReference>
<feature type="transmembrane region" description="Helical" evidence="19">
    <location>
        <begin position="216"/>
        <end position="236"/>
    </location>
</feature>
<dbReference type="EMBL" id="JAAGAX010000001">
    <property type="protein sequence ID" value="KAF2325455.1"/>
    <property type="molecule type" value="Genomic_DNA"/>
</dbReference>
<evidence type="ECO:0000256" key="13">
    <source>
        <dbReference type="ARBA" id="ARBA00022989"/>
    </source>
</evidence>
<evidence type="ECO:0000256" key="12">
    <source>
        <dbReference type="ARBA" id="ARBA00022840"/>
    </source>
</evidence>
<evidence type="ECO:0000256" key="1">
    <source>
        <dbReference type="ARBA" id="ARBA00004251"/>
    </source>
</evidence>
<dbReference type="Pfam" id="PF00560">
    <property type="entry name" value="LRR_1"/>
    <property type="match status" value="2"/>
</dbReference>
<dbReference type="PROSITE" id="PS00108">
    <property type="entry name" value="PROTEIN_KINASE_ST"/>
    <property type="match status" value="1"/>
</dbReference>
<dbReference type="InterPro" id="IPR011009">
    <property type="entry name" value="Kinase-like_dom_sf"/>
</dbReference>
<evidence type="ECO:0000256" key="19">
    <source>
        <dbReference type="SAM" id="Phobius"/>
    </source>
</evidence>
<dbReference type="SUPFAM" id="SSF52058">
    <property type="entry name" value="L domain-like"/>
    <property type="match status" value="1"/>
</dbReference>
<dbReference type="PANTHER" id="PTHR48056:SF63">
    <property type="entry name" value="PROTEIN KINASE DOMAIN-CONTAINING PROTEIN"/>
    <property type="match status" value="1"/>
</dbReference>
<evidence type="ECO:0000313" key="21">
    <source>
        <dbReference type="EMBL" id="KAF2325455.1"/>
    </source>
</evidence>
<evidence type="ECO:0000256" key="15">
    <source>
        <dbReference type="ARBA" id="ARBA00023180"/>
    </source>
</evidence>
<dbReference type="InterPro" id="IPR001611">
    <property type="entry name" value="Leu-rich_rpt"/>
</dbReference>
<gene>
    <name evidence="21" type="ORF">GH714_028824</name>
</gene>
<keyword evidence="7 19" id="KW-0812">Transmembrane</keyword>
<evidence type="ECO:0000256" key="6">
    <source>
        <dbReference type="ARBA" id="ARBA00022679"/>
    </source>
</evidence>
<comment type="catalytic activity">
    <reaction evidence="16">
        <text>L-threonyl-[protein] + ATP = O-phospho-L-threonyl-[protein] + ADP + H(+)</text>
        <dbReference type="Rhea" id="RHEA:46608"/>
        <dbReference type="Rhea" id="RHEA-COMP:11060"/>
        <dbReference type="Rhea" id="RHEA-COMP:11605"/>
        <dbReference type="ChEBI" id="CHEBI:15378"/>
        <dbReference type="ChEBI" id="CHEBI:30013"/>
        <dbReference type="ChEBI" id="CHEBI:30616"/>
        <dbReference type="ChEBI" id="CHEBI:61977"/>
        <dbReference type="ChEBI" id="CHEBI:456216"/>
        <dbReference type="EC" id="2.7.11.1"/>
    </reaction>
</comment>
<evidence type="ECO:0000256" key="17">
    <source>
        <dbReference type="ARBA" id="ARBA00048679"/>
    </source>
</evidence>
<evidence type="ECO:0000256" key="18">
    <source>
        <dbReference type="SAM" id="MobiDB-lite"/>
    </source>
</evidence>
<evidence type="ECO:0000256" key="10">
    <source>
        <dbReference type="ARBA" id="ARBA00022741"/>
    </source>
</evidence>